<evidence type="ECO:0000313" key="1">
    <source>
        <dbReference type="EMBL" id="NEV64863.1"/>
    </source>
</evidence>
<name>A0A6M0K7G2_9GAMM</name>
<dbReference type="Proteomes" id="UP000483379">
    <property type="component" value="Unassembled WGS sequence"/>
</dbReference>
<keyword evidence="2" id="KW-1185">Reference proteome</keyword>
<sequence>MTATEALAFSANDTDLRLYQPVPALSGGEAQRITLVTEVAKVRPSGIPLAIYATRDCA</sequence>
<reference evidence="1 2" key="1">
    <citation type="submission" date="2020-02" db="EMBL/GenBank/DDBJ databases">
        <title>Genome sequences of Thiorhodococcus mannitoliphagus and Thiorhodococcus minor, purple sulfur photosynthetic bacteria in the gammaproteobacterial family, Chromatiaceae.</title>
        <authorList>
            <person name="Aviles F.A."/>
            <person name="Meyer T.E."/>
            <person name="Kyndt J.A."/>
        </authorList>
    </citation>
    <scope>NUCLEOTIDE SEQUENCE [LARGE SCALE GENOMIC DNA]</scope>
    <source>
        <strain evidence="1 2">DSM 11518</strain>
    </source>
</reference>
<evidence type="ECO:0000313" key="2">
    <source>
        <dbReference type="Proteomes" id="UP000483379"/>
    </source>
</evidence>
<dbReference type="RefSeq" id="WP_164456009.1">
    <property type="nucleotide sequence ID" value="NZ_JAAIJQ010000117.1"/>
</dbReference>
<organism evidence="1 2">
    <name type="scientific">Thiorhodococcus minor</name>
    <dbReference type="NCBI Taxonomy" id="57489"/>
    <lineage>
        <taxon>Bacteria</taxon>
        <taxon>Pseudomonadati</taxon>
        <taxon>Pseudomonadota</taxon>
        <taxon>Gammaproteobacteria</taxon>
        <taxon>Chromatiales</taxon>
        <taxon>Chromatiaceae</taxon>
        <taxon>Thiorhodococcus</taxon>
    </lineage>
</organism>
<protein>
    <recommendedName>
        <fullName evidence="3">ATP-binding cassette domain-containing protein</fullName>
    </recommendedName>
</protein>
<comment type="caution">
    <text evidence="1">The sequence shown here is derived from an EMBL/GenBank/DDBJ whole genome shotgun (WGS) entry which is preliminary data.</text>
</comment>
<dbReference type="AlphaFoldDB" id="A0A6M0K7G2"/>
<dbReference type="EMBL" id="JAAIJQ010000117">
    <property type="protein sequence ID" value="NEV64863.1"/>
    <property type="molecule type" value="Genomic_DNA"/>
</dbReference>
<gene>
    <name evidence="1" type="ORF">G3446_23845</name>
</gene>
<evidence type="ECO:0008006" key="3">
    <source>
        <dbReference type="Google" id="ProtNLM"/>
    </source>
</evidence>
<proteinExistence type="predicted"/>
<dbReference type="Gene3D" id="1.20.1580.10">
    <property type="entry name" value="ABC transporter ATPase like domain"/>
    <property type="match status" value="1"/>
</dbReference>
<accession>A0A6M0K7G2</accession>